<gene>
    <name evidence="2" type="ORF">N7509_004350</name>
</gene>
<organism evidence="2 3">
    <name type="scientific">Penicillium cosmopolitanum</name>
    <dbReference type="NCBI Taxonomy" id="1131564"/>
    <lineage>
        <taxon>Eukaryota</taxon>
        <taxon>Fungi</taxon>
        <taxon>Dikarya</taxon>
        <taxon>Ascomycota</taxon>
        <taxon>Pezizomycotina</taxon>
        <taxon>Eurotiomycetes</taxon>
        <taxon>Eurotiomycetidae</taxon>
        <taxon>Eurotiales</taxon>
        <taxon>Aspergillaceae</taxon>
        <taxon>Penicillium</taxon>
    </lineage>
</organism>
<protein>
    <submittedName>
        <fullName evidence="2">Uncharacterized protein</fullName>
    </submittedName>
</protein>
<proteinExistence type="predicted"/>
<name>A0A9W9W6P0_9EURO</name>
<dbReference type="EMBL" id="JAPZBU010000005">
    <property type="protein sequence ID" value="KAJ5404479.1"/>
    <property type="molecule type" value="Genomic_DNA"/>
</dbReference>
<dbReference type="Proteomes" id="UP001147747">
    <property type="component" value="Unassembled WGS sequence"/>
</dbReference>
<dbReference type="RefSeq" id="XP_056491721.1">
    <property type="nucleotide sequence ID" value="XM_056628987.1"/>
</dbReference>
<evidence type="ECO:0000256" key="1">
    <source>
        <dbReference type="SAM" id="MobiDB-lite"/>
    </source>
</evidence>
<dbReference type="GeneID" id="81367967"/>
<comment type="caution">
    <text evidence="2">The sequence shown here is derived from an EMBL/GenBank/DDBJ whole genome shotgun (WGS) entry which is preliminary data.</text>
</comment>
<keyword evidence="3" id="KW-1185">Reference proteome</keyword>
<sequence>MNDALSDEISVEGLPPSVRVYNYEGMDDFSQIMDCHITRLYASLGTFSLQRGDSKWAGCNDDNGGGDDGAIPHLDSHEEDAGGRPCRHSQPLNNRTCQQSSDGSQHNRESLQYEPGSQYIIFIVDPRSFETEFLCRETIRHTRLSYNPFTHILIAKMPVPAHESAIREFDLIMQSSMENAGLRKYLGFWGSATMTAPDGKTKEADGAWGPFRPPPGSPKTPSVVLEVGYSDSPAKTRRSSHWWLDPARYKANVAIGMNLNVKKPEITIDTWEWDPTTCRPKTTKHMVIKRSSRKINFGPNIHDPTIIIPFHQIFRRPRQSNEDKDLVIRTQDLIEFAYRVWNIQFGEME</sequence>
<evidence type="ECO:0000313" key="3">
    <source>
        <dbReference type="Proteomes" id="UP001147747"/>
    </source>
</evidence>
<feature type="compositionally biased region" description="Polar residues" evidence="1">
    <location>
        <begin position="90"/>
        <end position="104"/>
    </location>
</feature>
<feature type="region of interest" description="Disordered" evidence="1">
    <location>
        <begin position="60"/>
        <end position="110"/>
    </location>
</feature>
<accession>A0A9W9W6P0</accession>
<dbReference type="OrthoDB" id="76567at2759"/>
<reference evidence="2" key="2">
    <citation type="journal article" date="2023" name="IMA Fungus">
        <title>Comparative genomic study of the Penicillium genus elucidates a diverse pangenome and 15 lateral gene transfer events.</title>
        <authorList>
            <person name="Petersen C."/>
            <person name="Sorensen T."/>
            <person name="Nielsen M.R."/>
            <person name="Sondergaard T.E."/>
            <person name="Sorensen J.L."/>
            <person name="Fitzpatrick D.A."/>
            <person name="Frisvad J.C."/>
            <person name="Nielsen K.L."/>
        </authorList>
    </citation>
    <scope>NUCLEOTIDE SEQUENCE</scope>
    <source>
        <strain evidence="2">IBT 29677</strain>
    </source>
</reference>
<dbReference type="AlphaFoldDB" id="A0A9W9W6P0"/>
<evidence type="ECO:0000313" key="2">
    <source>
        <dbReference type="EMBL" id="KAJ5404479.1"/>
    </source>
</evidence>
<reference evidence="2" key="1">
    <citation type="submission" date="2022-12" db="EMBL/GenBank/DDBJ databases">
        <authorList>
            <person name="Petersen C."/>
        </authorList>
    </citation>
    <scope>NUCLEOTIDE SEQUENCE</scope>
    <source>
        <strain evidence="2">IBT 29677</strain>
    </source>
</reference>